<name>A0A2K4ZF38_9FIRM</name>
<dbReference type="GO" id="GO:0140098">
    <property type="term" value="F:catalytic activity, acting on RNA"/>
    <property type="evidence" value="ECO:0007669"/>
    <property type="project" value="UniProtKB-ARBA"/>
</dbReference>
<accession>A0A2K4ZF38</accession>
<dbReference type="InterPro" id="IPR050188">
    <property type="entry name" value="RluA_PseudoU_synthase"/>
</dbReference>
<sequence>MKTEILYEDKAIAVIYKPAGLATQTARTGEPDAVSELKNHLYRANQSAVGSCGLSAPYLGVIHRLDQPVEGLLVFAKNGKAAAALSGQLQKQKEGSFSKRYYAVLCGQPAERTGKLIHKLYRDNAGRAVILEETSEAGDCFGARRAVLRYEILETCEELALADIRIETGRFHQIRAQMAYAGTPILGDRKYGNEESEETARRYHIWSTALCAYRLEFVHPVTGEKMSFRIKPRGGAFSFFSQL</sequence>
<protein>
    <recommendedName>
        <fullName evidence="3">RNA pseudouridylate synthase</fullName>
    </recommendedName>
    <alternativeName>
        <fullName evidence="4">RNA-uridine isomerase</fullName>
    </alternativeName>
</protein>
<evidence type="ECO:0000313" key="6">
    <source>
        <dbReference type="EMBL" id="SOY29069.1"/>
    </source>
</evidence>
<gene>
    <name evidence="6" type="primary">rluD_1</name>
    <name evidence="6" type="ORF">AMURIS_01784</name>
</gene>
<evidence type="ECO:0000256" key="4">
    <source>
        <dbReference type="ARBA" id="ARBA00033164"/>
    </source>
</evidence>
<proteinExistence type="inferred from homology"/>
<dbReference type="Gene3D" id="3.30.2350.10">
    <property type="entry name" value="Pseudouridine synthase"/>
    <property type="match status" value="1"/>
</dbReference>
<dbReference type="AlphaFoldDB" id="A0A2K4ZF38"/>
<comment type="similarity">
    <text evidence="2">Belongs to the pseudouridine synthase RluA family.</text>
</comment>
<dbReference type="GO" id="GO:0000455">
    <property type="term" value="P:enzyme-directed rRNA pseudouridine synthesis"/>
    <property type="evidence" value="ECO:0007669"/>
    <property type="project" value="TreeGrafter"/>
</dbReference>
<keyword evidence="6" id="KW-0413">Isomerase</keyword>
<reference evidence="6 7" key="1">
    <citation type="submission" date="2018-01" db="EMBL/GenBank/DDBJ databases">
        <authorList>
            <person name="Gaut B.S."/>
            <person name="Morton B.R."/>
            <person name="Clegg M.T."/>
            <person name="Duvall M.R."/>
        </authorList>
    </citation>
    <scope>NUCLEOTIDE SEQUENCE [LARGE SCALE GENOMIC DNA]</scope>
    <source>
        <strain evidence="6">GP69</strain>
    </source>
</reference>
<evidence type="ECO:0000256" key="3">
    <source>
        <dbReference type="ARBA" id="ARBA00031870"/>
    </source>
</evidence>
<dbReference type="PANTHER" id="PTHR21600:SF87">
    <property type="entry name" value="RNA PSEUDOURIDYLATE SYNTHASE DOMAIN-CONTAINING PROTEIN 1"/>
    <property type="match status" value="1"/>
</dbReference>
<evidence type="ECO:0000259" key="5">
    <source>
        <dbReference type="Pfam" id="PF00849"/>
    </source>
</evidence>
<comment type="catalytic activity">
    <reaction evidence="1">
        <text>a uridine in RNA = a pseudouridine in RNA</text>
        <dbReference type="Rhea" id="RHEA:48348"/>
        <dbReference type="Rhea" id="RHEA-COMP:12068"/>
        <dbReference type="Rhea" id="RHEA-COMP:12069"/>
        <dbReference type="ChEBI" id="CHEBI:65314"/>
        <dbReference type="ChEBI" id="CHEBI:65315"/>
    </reaction>
</comment>
<keyword evidence="7" id="KW-1185">Reference proteome</keyword>
<evidence type="ECO:0000256" key="2">
    <source>
        <dbReference type="ARBA" id="ARBA00010876"/>
    </source>
</evidence>
<dbReference type="Pfam" id="PF00849">
    <property type="entry name" value="PseudoU_synth_2"/>
    <property type="match status" value="1"/>
</dbReference>
<dbReference type="CDD" id="cd02869">
    <property type="entry name" value="PseudoU_synth_RluA_like"/>
    <property type="match status" value="1"/>
</dbReference>
<dbReference type="SUPFAM" id="SSF55120">
    <property type="entry name" value="Pseudouridine synthase"/>
    <property type="match status" value="1"/>
</dbReference>
<dbReference type="PANTHER" id="PTHR21600">
    <property type="entry name" value="MITOCHONDRIAL RNA PSEUDOURIDINE SYNTHASE"/>
    <property type="match status" value="1"/>
</dbReference>
<evidence type="ECO:0000256" key="1">
    <source>
        <dbReference type="ARBA" id="ARBA00000073"/>
    </source>
</evidence>
<feature type="domain" description="Pseudouridine synthase RsuA/RluA-like" evidence="5">
    <location>
        <begin position="13"/>
        <end position="179"/>
    </location>
</feature>
<dbReference type="GO" id="GO:0009982">
    <property type="term" value="F:pseudouridine synthase activity"/>
    <property type="evidence" value="ECO:0007669"/>
    <property type="project" value="InterPro"/>
</dbReference>
<dbReference type="EMBL" id="OFSM01000008">
    <property type="protein sequence ID" value="SOY29069.1"/>
    <property type="molecule type" value="Genomic_DNA"/>
</dbReference>
<dbReference type="InterPro" id="IPR020103">
    <property type="entry name" value="PsdUridine_synth_cat_dom_sf"/>
</dbReference>
<dbReference type="Proteomes" id="UP000236311">
    <property type="component" value="Unassembled WGS sequence"/>
</dbReference>
<evidence type="ECO:0000313" key="7">
    <source>
        <dbReference type="Proteomes" id="UP000236311"/>
    </source>
</evidence>
<dbReference type="RefSeq" id="WP_172455037.1">
    <property type="nucleotide sequence ID" value="NZ_JANJZD010000007.1"/>
</dbReference>
<dbReference type="InterPro" id="IPR006145">
    <property type="entry name" value="PsdUridine_synth_RsuA/RluA"/>
</dbReference>
<organism evidence="6 7">
    <name type="scientific">Acetatifactor muris</name>
    <dbReference type="NCBI Taxonomy" id="879566"/>
    <lineage>
        <taxon>Bacteria</taxon>
        <taxon>Bacillati</taxon>
        <taxon>Bacillota</taxon>
        <taxon>Clostridia</taxon>
        <taxon>Lachnospirales</taxon>
        <taxon>Lachnospiraceae</taxon>
        <taxon>Acetatifactor</taxon>
    </lineage>
</organism>
<dbReference type="GO" id="GO:0003723">
    <property type="term" value="F:RNA binding"/>
    <property type="evidence" value="ECO:0007669"/>
    <property type="project" value="InterPro"/>
</dbReference>